<comment type="similarity">
    <text evidence="7">Belongs to the WD repeat PROPPIN family.</text>
</comment>
<keyword evidence="3" id="KW-0677">Repeat</keyword>
<evidence type="ECO:0000256" key="8">
    <source>
        <dbReference type="SAM" id="MobiDB-lite"/>
    </source>
</evidence>
<evidence type="ECO:0000256" key="7">
    <source>
        <dbReference type="ARBA" id="ARBA00025740"/>
    </source>
</evidence>
<proteinExistence type="inferred from homology"/>
<dbReference type="InterPro" id="IPR015943">
    <property type="entry name" value="WD40/YVTN_repeat-like_dom_sf"/>
</dbReference>
<evidence type="ECO:0000256" key="3">
    <source>
        <dbReference type="ARBA" id="ARBA00022737"/>
    </source>
</evidence>
<name>A0A0U3BL33_HYPDU</name>
<comment type="subcellular location">
    <subcellularLocation>
        <location evidence="1">Endomembrane system</location>
        <topology evidence="1">Peripheral membrane protein</topology>
    </subcellularLocation>
</comment>
<keyword evidence="5" id="KW-0446">Lipid-binding</keyword>
<dbReference type="GO" id="GO:0000407">
    <property type="term" value="C:phagophore assembly site"/>
    <property type="evidence" value="ECO:0007669"/>
    <property type="project" value="UniProtKB-ARBA"/>
</dbReference>
<dbReference type="AlphaFoldDB" id="A0A0U3BL33"/>
<dbReference type="GO" id="GO:0006950">
    <property type="term" value="P:response to stress"/>
    <property type="evidence" value="ECO:0007669"/>
    <property type="project" value="UniProtKB-ARBA"/>
</dbReference>
<feature type="compositionally biased region" description="Pro residues" evidence="8">
    <location>
        <begin position="413"/>
        <end position="422"/>
    </location>
</feature>
<dbReference type="InterPro" id="IPR001680">
    <property type="entry name" value="WD40_rpt"/>
</dbReference>
<dbReference type="OMA" id="NIAILEM"/>
<dbReference type="SUPFAM" id="SSF50978">
    <property type="entry name" value="WD40 repeat-like"/>
    <property type="match status" value="1"/>
</dbReference>
<evidence type="ECO:0000256" key="5">
    <source>
        <dbReference type="ARBA" id="ARBA00023121"/>
    </source>
</evidence>
<dbReference type="FunFam" id="2.130.10.10:FF:000145">
    <property type="entry name" value="WD repeat domain phosphoinositide-interacting protein 2"/>
    <property type="match status" value="1"/>
</dbReference>
<evidence type="ECO:0000256" key="2">
    <source>
        <dbReference type="ARBA" id="ARBA00022574"/>
    </source>
</evidence>
<dbReference type="PANTHER" id="PTHR11227">
    <property type="entry name" value="WD-REPEAT PROTEIN INTERACTING WITH PHOSPHOINOSIDES WIPI -RELATED"/>
    <property type="match status" value="1"/>
</dbReference>
<keyword evidence="2" id="KW-0853">WD repeat</keyword>
<dbReference type="GO" id="GO:0012505">
    <property type="term" value="C:endomembrane system"/>
    <property type="evidence" value="ECO:0007669"/>
    <property type="project" value="UniProtKB-SubCell"/>
</dbReference>
<dbReference type="Pfam" id="PF21032">
    <property type="entry name" value="PROPPIN"/>
    <property type="match status" value="1"/>
</dbReference>
<organism evidence="9">
    <name type="scientific">Hypsibius dujardini</name>
    <name type="common">Water bear</name>
    <name type="synonym">Macrobiotus dujardini</name>
    <dbReference type="NCBI Taxonomy" id="232323"/>
    <lineage>
        <taxon>Eukaryota</taxon>
        <taxon>Metazoa</taxon>
        <taxon>Ecdysozoa</taxon>
        <taxon>Tardigrada</taxon>
        <taxon>Eutardigrada</taxon>
        <taxon>Parachela</taxon>
        <taxon>Hypsibioidea</taxon>
        <taxon>Hypsibiidae</taxon>
        <taxon>Hypsibius</taxon>
    </lineage>
</organism>
<dbReference type="EMBL" id="KT991414">
    <property type="protein sequence ID" value="ALT32101.1"/>
    <property type="molecule type" value="Genomic_DNA"/>
</dbReference>
<dbReference type="GO" id="GO:0034497">
    <property type="term" value="P:protein localization to phagophore assembly site"/>
    <property type="evidence" value="ECO:0007669"/>
    <property type="project" value="UniProtKB-ARBA"/>
</dbReference>
<reference evidence="9" key="1">
    <citation type="journal article" date="2016" name="Curr. Biol.">
        <title>The Compact Body Plan of Tardigrades Evolved by the Loss of a Large Body Region.</title>
        <authorList>
            <person name="Smith F.W."/>
            <person name="Boothby T.C."/>
            <person name="Giovannini I."/>
            <person name="Rebecchi L."/>
            <person name="Jockusch E.L."/>
            <person name="Goldstein B."/>
        </authorList>
    </citation>
    <scope>NUCLEOTIDE SEQUENCE</scope>
</reference>
<feature type="region of interest" description="Disordered" evidence="8">
    <location>
        <begin position="367"/>
        <end position="422"/>
    </location>
</feature>
<dbReference type="SMART" id="SM00320">
    <property type="entry name" value="WD40"/>
    <property type="match status" value="3"/>
</dbReference>
<evidence type="ECO:0000313" key="9">
    <source>
        <dbReference type="EMBL" id="ALT32101.1"/>
    </source>
</evidence>
<keyword evidence="6" id="KW-0472">Membrane</keyword>
<sequence length="422" mass="45687">MSQSDDAGSSESKDAVLFVGFNQDGTSLAIGTSKGYKLYAINSVEKLELIYENTTEKDVCIVERLFSSSLVAIVSLNAHRMLKVCHFKKGTEICNYSYSNTILGVRLNRLRLIVCLEESLYIHNIRNMEVLHTIRDTPPNPRGLCCLASKDENCCFLAYPGSSTIGDVQIFDASNLGAVTMIPAHDSPLAAMAFDTDGTKLATASEKGTVIRVFAIPTGDKIFELRRGMKRCVNMYSLSFSPDGQLLSSSSNTETVHVFKLEAQGAERPPEPNQGWMGYFGKAIMNAATYLPSQVADVVNQGRSYAVVRHPFAGVRNICIIANLQKTPRLLVASADGYLYIYAIDPSEGGGDCTLLKQHKLEKIGGVGASPGSEIPPEHPPSSSPISYAAVVRQPEKSTAESLGSDRGADNESPPPPQRPEV</sequence>
<evidence type="ECO:0000256" key="6">
    <source>
        <dbReference type="ARBA" id="ARBA00023136"/>
    </source>
</evidence>
<dbReference type="InterPro" id="IPR036322">
    <property type="entry name" value="WD40_repeat_dom_sf"/>
</dbReference>
<keyword evidence="4" id="KW-0072">Autophagy</keyword>
<dbReference type="GO" id="GO:0032266">
    <property type="term" value="F:phosphatidylinositol-3-phosphate binding"/>
    <property type="evidence" value="ECO:0007669"/>
    <property type="project" value="UniProtKB-ARBA"/>
</dbReference>
<dbReference type="InterPro" id="IPR048720">
    <property type="entry name" value="PROPPIN"/>
</dbReference>
<dbReference type="Gene3D" id="2.130.10.10">
    <property type="entry name" value="YVTN repeat-like/Quinoprotein amine dehydrogenase"/>
    <property type="match status" value="1"/>
</dbReference>
<evidence type="ECO:0000256" key="1">
    <source>
        <dbReference type="ARBA" id="ARBA00004184"/>
    </source>
</evidence>
<accession>A0A0U3BL33</accession>
<evidence type="ECO:0000256" key="4">
    <source>
        <dbReference type="ARBA" id="ARBA00023006"/>
    </source>
</evidence>
<protein>
    <submittedName>
        <fullName evidence="9">Putative WD repeat domain phosphoinositide-interacting protein 2</fullName>
    </submittedName>
</protein>